<accession>A0AAI9XW70</accession>
<dbReference type="Proteomes" id="UP001239213">
    <property type="component" value="Unassembled WGS sequence"/>
</dbReference>
<name>A0AAI9XW70_9PEZI</name>
<sequence>MQMRSMKHRHLPLLQLHLVTRYVEVSNTSGEASSGRATLPTLAPEGCDASYTGTGPIESMVARLIACSTTRAAALVRRCSAYHVGHSCHLKNTYCAIIRPRYRACIEHCPAAVQRTPPPAAGHLPPTFASCPPRDLWCGISVPSATVNPRREAVCNMSPVTATDHAMPSTSSAPLVSPQQKSDKSLRTPTGQSTQRQRQRHKQAPGRGKQSESNKTTREKKEVTSASGRLDELACIAFGPVVLHAPVHQQREAHSRLPHGLPAARDTAVQRSAPLLTRRPICIVHESGHAMPTHHRAPIGHPLTNPASFNQHQPTPSATPHPSPISINNSRFQGANRRLPD</sequence>
<organism evidence="2 3">
    <name type="scientific">Colletotrichum cuscutae</name>
    <dbReference type="NCBI Taxonomy" id="1209917"/>
    <lineage>
        <taxon>Eukaryota</taxon>
        <taxon>Fungi</taxon>
        <taxon>Dikarya</taxon>
        <taxon>Ascomycota</taxon>
        <taxon>Pezizomycotina</taxon>
        <taxon>Sordariomycetes</taxon>
        <taxon>Hypocreomycetidae</taxon>
        <taxon>Glomerellales</taxon>
        <taxon>Glomerellaceae</taxon>
        <taxon>Colletotrichum</taxon>
        <taxon>Colletotrichum acutatum species complex</taxon>
    </lineage>
</organism>
<protein>
    <submittedName>
        <fullName evidence="2">Uncharacterized protein</fullName>
    </submittedName>
</protein>
<feature type="compositionally biased region" description="Polar residues" evidence="1">
    <location>
        <begin position="168"/>
        <end position="180"/>
    </location>
</feature>
<evidence type="ECO:0000313" key="3">
    <source>
        <dbReference type="Proteomes" id="UP001239213"/>
    </source>
</evidence>
<feature type="compositionally biased region" description="Polar residues" evidence="1">
    <location>
        <begin position="187"/>
        <end position="196"/>
    </location>
</feature>
<comment type="caution">
    <text evidence="2">The sequence shown here is derived from an EMBL/GenBank/DDBJ whole genome shotgun (WGS) entry which is preliminary data.</text>
</comment>
<dbReference type="EMBL" id="MPDP01000260">
    <property type="protein sequence ID" value="KAK1466207.1"/>
    <property type="molecule type" value="Genomic_DNA"/>
</dbReference>
<feature type="compositionally biased region" description="Polar residues" evidence="1">
    <location>
        <begin position="305"/>
        <end position="316"/>
    </location>
</feature>
<feature type="compositionally biased region" description="Polar residues" evidence="1">
    <location>
        <begin position="324"/>
        <end position="333"/>
    </location>
</feature>
<keyword evidence="3" id="KW-1185">Reference proteome</keyword>
<feature type="compositionally biased region" description="Basic and acidic residues" evidence="1">
    <location>
        <begin position="209"/>
        <end position="223"/>
    </location>
</feature>
<feature type="region of interest" description="Disordered" evidence="1">
    <location>
        <begin position="298"/>
        <end position="341"/>
    </location>
</feature>
<evidence type="ECO:0000256" key="1">
    <source>
        <dbReference type="SAM" id="MobiDB-lite"/>
    </source>
</evidence>
<feature type="region of interest" description="Disordered" evidence="1">
    <location>
        <begin position="162"/>
        <end position="227"/>
    </location>
</feature>
<reference evidence="2" key="1">
    <citation type="submission" date="2016-11" db="EMBL/GenBank/DDBJ databases">
        <title>The genome sequence of Colletotrichum cuscutae.</title>
        <authorList>
            <person name="Baroncelli R."/>
        </authorList>
    </citation>
    <scope>NUCLEOTIDE SEQUENCE</scope>
    <source>
        <strain evidence="2">IMI 304802</strain>
    </source>
</reference>
<gene>
    <name evidence="2" type="ORF">CCUS01_01054</name>
</gene>
<dbReference type="AlphaFoldDB" id="A0AAI9XW70"/>
<evidence type="ECO:0000313" key="2">
    <source>
        <dbReference type="EMBL" id="KAK1466207.1"/>
    </source>
</evidence>
<proteinExistence type="predicted"/>